<proteinExistence type="predicted"/>
<gene>
    <name evidence="2" type="ORF">LCGC14_2314480</name>
</gene>
<evidence type="ECO:0000313" key="2">
    <source>
        <dbReference type="EMBL" id="KKL49544.1"/>
    </source>
</evidence>
<comment type="caution">
    <text evidence="2">The sequence shown here is derived from an EMBL/GenBank/DDBJ whole genome shotgun (WGS) entry which is preliminary data.</text>
</comment>
<organism evidence="2">
    <name type="scientific">marine sediment metagenome</name>
    <dbReference type="NCBI Taxonomy" id="412755"/>
    <lineage>
        <taxon>unclassified sequences</taxon>
        <taxon>metagenomes</taxon>
        <taxon>ecological metagenomes</taxon>
    </lineage>
</organism>
<dbReference type="EMBL" id="LAZR01032923">
    <property type="protein sequence ID" value="KKL49544.1"/>
    <property type="molecule type" value="Genomic_DNA"/>
</dbReference>
<dbReference type="AlphaFoldDB" id="A0A0F9CK84"/>
<name>A0A0F9CK84_9ZZZZ</name>
<feature type="region of interest" description="Disordered" evidence="1">
    <location>
        <begin position="1"/>
        <end position="23"/>
    </location>
</feature>
<protein>
    <submittedName>
        <fullName evidence="2">Uncharacterized protein</fullName>
    </submittedName>
</protein>
<evidence type="ECO:0000256" key="1">
    <source>
        <dbReference type="SAM" id="MobiDB-lite"/>
    </source>
</evidence>
<accession>A0A0F9CK84</accession>
<sequence>MDKKPNKNKRQEMPDDWKDHRQCGHESCQDCDDEWYEECDELVEK</sequence>
<reference evidence="2" key="1">
    <citation type="journal article" date="2015" name="Nature">
        <title>Complex archaea that bridge the gap between prokaryotes and eukaryotes.</title>
        <authorList>
            <person name="Spang A."/>
            <person name="Saw J.H."/>
            <person name="Jorgensen S.L."/>
            <person name="Zaremba-Niedzwiedzka K."/>
            <person name="Martijn J."/>
            <person name="Lind A.E."/>
            <person name="van Eijk R."/>
            <person name="Schleper C."/>
            <person name="Guy L."/>
            <person name="Ettema T.J."/>
        </authorList>
    </citation>
    <scope>NUCLEOTIDE SEQUENCE</scope>
</reference>